<evidence type="ECO:0000313" key="4">
    <source>
        <dbReference type="Proteomes" id="UP000076066"/>
    </source>
</evidence>
<dbReference type="Gene3D" id="3.40.50.2000">
    <property type="entry name" value="Glycogen Phosphorylase B"/>
    <property type="match status" value="2"/>
</dbReference>
<dbReference type="GeneID" id="53317666"/>
<sequence length="391" mass="44573">MNRLLVIVPDRISDILVKGEYQPGYYNPGDVFEEVHILVTNDDRPSLADLKRTVGRATLFVHSYPDNLNLVNCRPPWLRNIRLRKWAKGGVDIARSVKPQLIRCHGSDWNTYLASRIKAVLGIPYVVSLHINPDINPVRRIVKPHLTVDEKRHNAFYEYVEYSGLHDADLVMPVYKPIVPYLKRLGVERVEVCYNVLNNNYLRVKSDYALHSPARVIYVGRLFEEKNPDNIMRALVRLSGVVFTIVGDGPIRPRLEQLAVDLGIADRVVFRPAVANDELCELLVEQDVFAVHTEYWEISKSVLEALLTGLPIVINRRLGEPVPELEGDFVHMVENSEEAYFQALNQLLTDQEGRAALGRRALAHARANWDPAITEARYAGIYRSFLEKRPG</sequence>
<dbReference type="EMBL" id="CP014527">
    <property type="protein sequence ID" value="AMW35883.1"/>
    <property type="molecule type" value="Genomic_DNA"/>
</dbReference>
<keyword evidence="3" id="KW-0614">Plasmid</keyword>
<dbReference type="InterPro" id="IPR050194">
    <property type="entry name" value="Glycosyltransferase_grp1"/>
</dbReference>
<dbReference type="PANTHER" id="PTHR45947:SF3">
    <property type="entry name" value="SULFOQUINOVOSYL TRANSFERASE SQD2"/>
    <property type="match status" value="1"/>
</dbReference>
<evidence type="ECO:0000259" key="1">
    <source>
        <dbReference type="Pfam" id="PF00534"/>
    </source>
</evidence>
<organism evidence="3 4">
    <name type="scientific">Haematospirillum jordaniae</name>
    <dbReference type="NCBI Taxonomy" id="1549855"/>
    <lineage>
        <taxon>Bacteria</taxon>
        <taxon>Pseudomonadati</taxon>
        <taxon>Pseudomonadota</taxon>
        <taxon>Alphaproteobacteria</taxon>
        <taxon>Rhodospirillales</taxon>
        <taxon>Novispirillaceae</taxon>
        <taxon>Haematospirillum</taxon>
    </lineage>
</organism>
<evidence type="ECO:0000313" key="3">
    <source>
        <dbReference type="EMBL" id="AMW35883.1"/>
    </source>
</evidence>
<dbReference type="PANTHER" id="PTHR45947">
    <property type="entry name" value="SULFOQUINOVOSYL TRANSFERASE SQD2"/>
    <property type="match status" value="1"/>
</dbReference>
<gene>
    <name evidence="3" type="ORF">AY555_10965</name>
</gene>
<accession>A0A143DHU5</accession>
<dbReference type="AlphaFoldDB" id="A0A143DHU5"/>
<reference evidence="3 4" key="1">
    <citation type="submission" date="2016-02" db="EMBL/GenBank/DDBJ databases">
        <title>Complete Genome of H5569, the type strain of the newly described species Haematospirillium jordaniae.</title>
        <authorList>
            <person name="Nicholson A.C."/>
            <person name="Humrighouse B.W."/>
            <person name="Loparov V."/>
            <person name="McQuiston J.R."/>
        </authorList>
    </citation>
    <scope>NUCLEOTIDE SEQUENCE [LARGE SCALE GENOMIC DNA]</scope>
    <source>
        <strain evidence="3 4">H5569</strain>
        <plasmid evidence="4">Plasmid unnamed 2</plasmid>
    </source>
</reference>
<dbReference type="RefSeq" id="WP_066137264.1">
    <property type="nucleotide sequence ID" value="NZ_CP014527.1"/>
</dbReference>
<protein>
    <submittedName>
        <fullName evidence="3">Uncharacterized protein</fullName>
    </submittedName>
</protein>
<dbReference type="InterPro" id="IPR028098">
    <property type="entry name" value="Glyco_trans_4-like_N"/>
</dbReference>
<dbReference type="Pfam" id="PF00534">
    <property type="entry name" value="Glycos_transf_1"/>
    <property type="match status" value="1"/>
</dbReference>
<name>A0A143DHU5_9PROT</name>
<dbReference type="Pfam" id="PF13439">
    <property type="entry name" value="Glyco_transf_4"/>
    <property type="match status" value="1"/>
</dbReference>
<dbReference type="Proteomes" id="UP000076066">
    <property type="component" value="Plasmid unnamed 2"/>
</dbReference>
<dbReference type="InterPro" id="IPR001296">
    <property type="entry name" value="Glyco_trans_1"/>
</dbReference>
<feature type="domain" description="Glycosyl transferase family 1" evidence="1">
    <location>
        <begin position="213"/>
        <end position="361"/>
    </location>
</feature>
<keyword evidence="4" id="KW-1185">Reference proteome</keyword>
<dbReference type="GO" id="GO:0016757">
    <property type="term" value="F:glycosyltransferase activity"/>
    <property type="evidence" value="ECO:0007669"/>
    <property type="project" value="InterPro"/>
</dbReference>
<evidence type="ECO:0000259" key="2">
    <source>
        <dbReference type="Pfam" id="PF13439"/>
    </source>
</evidence>
<feature type="domain" description="Glycosyltransferase subfamily 4-like N-terminal" evidence="2">
    <location>
        <begin position="34"/>
        <end position="196"/>
    </location>
</feature>
<dbReference type="KEGG" id="hjo:AY555_10965"/>
<dbReference type="OrthoDB" id="9790710at2"/>
<proteinExistence type="predicted"/>
<dbReference type="SUPFAM" id="SSF53756">
    <property type="entry name" value="UDP-Glycosyltransferase/glycogen phosphorylase"/>
    <property type="match status" value="1"/>
</dbReference>
<geneLocation type="plasmid" evidence="3 4">
    <name>unnamed 2</name>
</geneLocation>